<keyword evidence="2" id="KW-1185">Reference proteome</keyword>
<reference evidence="2" key="1">
    <citation type="journal article" date="2024" name="Proc. Natl. Acad. Sci. U.S.A.">
        <title>Extraordinary preservation of gene collinearity over three hundred million years revealed in homosporous lycophytes.</title>
        <authorList>
            <person name="Li C."/>
            <person name="Wickell D."/>
            <person name="Kuo L.Y."/>
            <person name="Chen X."/>
            <person name="Nie B."/>
            <person name="Liao X."/>
            <person name="Peng D."/>
            <person name="Ji J."/>
            <person name="Jenkins J."/>
            <person name="Williams M."/>
            <person name="Shu S."/>
            <person name="Plott C."/>
            <person name="Barry K."/>
            <person name="Rajasekar S."/>
            <person name="Grimwood J."/>
            <person name="Han X."/>
            <person name="Sun S."/>
            <person name="Hou Z."/>
            <person name="He W."/>
            <person name="Dai G."/>
            <person name="Sun C."/>
            <person name="Schmutz J."/>
            <person name="Leebens-Mack J.H."/>
            <person name="Li F.W."/>
            <person name="Wang L."/>
        </authorList>
    </citation>
    <scope>NUCLEOTIDE SEQUENCE [LARGE SCALE GENOMIC DNA]</scope>
    <source>
        <strain evidence="2">cv. PW_Plant_1</strain>
    </source>
</reference>
<proteinExistence type="predicted"/>
<evidence type="ECO:0000313" key="1">
    <source>
        <dbReference type="EMBL" id="KAJ7553683.1"/>
    </source>
</evidence>
<organism evidence="1 2">
    <name type="scientific">Diphasiastrum complanatum</name>
    <name type="common">Issler's clubmoss</name>
    <name type="synonym">Lycopodium complanatum</name>
    <dbReference type="NCBI Taxonomy" id="34168"/>
    <lineage>
        <taxon>Eukaryota</taxon>
        <taxon>Viridiplantae</taxon>
        <taxon>Streptophyta</taxon>
        <taxon>Embryophyta</taxon>
        <taxon>Tracheophyta</taxon>
        <taxon>Lycopodiopsida</taxon>
        <taxon>Lycopodiales</taxon>
        <taxon>Lycopodiaceae</taxon>
        <taxon>Lycopodioideae</taxon>
        <taxon>Diphasiastrum</taxon>
    </lineage>
</organism>
<dbReference type="EMBL" id="CM055097">
    <property type="protein sequence ID" value="KAJ7553683.1"/>
    <property type="molecule type" value="Genomic_DNA"/>
</dbReference>
<name>A0ACC2DHI1_DIPCM</name>
<dbReference type="Proteomes" id="UP001162992">
    <property type="component" value="Chromosome 6"/>
</dbReference>
<comment type="caution">
    <text evidence="1">The sequence shown here is derived from an EMBL/GenBank/DDBJ whole genome shotgun (WGS) entry which is preliminary data.</text>
</comment>
<evidence type="ECO:0000313" key="2">
    <source>
        <dbReference type="Proteomes" id="UP001162992"/>
    </source>
</evidence>
<protein>
    <submittedName>
        <fullName evidence="1">Uncharacterized protein</fullName>
    </submittedName>
</protein>
<accession>A0ACC2DHI1</accession>
<sequence length="419" mass="45988">MAASPSALAPIYWPEQQLQQPPLTRDWVLALGATLDAASRSLKPQELPSVVSVPVADAIIAAASKLMHREPNCLTIDPDPSCNVVLVGDVHGQLHDVLHLLEISGYPGPNQIYVFNGDYVDRGAWGFETYLLLLAWKILLPHRVFLLRGNHETKFCTSTYGFENEIMVKYGDQAKHLYRKILGCFEGHPLAAVIAGCVYMAHGGLFRHHEVATTKRGKGGKASKRLVGMQRGTLTLGTLEDLAKARRGVLDPSGVGSNIIPGDVLWSDPAPTPGLTHNVARGIGLLFGPDCTEEFMEKHKLKLIVRSHEGPDAREKRDDMADMEKGYTVDHIVKSGKLITLFSAPDYPQFQASSLRYNNKGAYIVLQPPDFSIPKFQVFGAVKPRPQVSPYYDYLSVADSDEEIDLSSGSDYSGSSDLH</sequence>
<gene>
    <name evidence="1" type="ORF">O6H91_06G108500</name>
</gene>